<dbReference type="PROSITE" id="PS51257">
    <property type="entry name" value="PROKAR_LIPOPROTEIN"/>
    <property type="match status" value="1"/>
</dbReference>
<evidence type="ECO:0000256" key="2">
    <source>
        <dbReference type="SAM" id="SignalP"/>
    </source>
</evidence>
<dbReference type="EMBL" id="AEBR01000012">
    <property type="protein sequence ID" value="EFM83886.1"/>
    <property type="molecule type" value="Genomic_DNA"/>
</dbReference>
<keyword evidence="2" id="KW-0732">Signal</keyword>
<dbReference type="Pfam" id="PF19804">
    <property type="entry name" value="DUF6287"/>
    <property type="match status" value="1"/>
</dbReference>
<evidence type="ECO:0000256" key="1">
    <source>
        <dbReference type="SAM" id="MobiDB-lite"/>
    </source>
</evidence>
<evidence type="ECO:0000259" key="3">
    <source>
        <dbReference type="Pfam" id="PF19804"/>
    </source>
</evidence>
<dbReference type="RefSeq" id="WP_002372362.1">
    <property type="nucleotide sequence ID" value="NZ_GL454418.1"/>
</dbReference>
<name>A0A125W9N2_ENTFL</name>
<evidence type="ECO:0000313" key="5">
    <source>
        <dbReference type="Proteomes" id="UP000004846"/>
    </source>
</evidence>
<evidence type="ECO:0000313" key="4">
    <source>
        <dbReference type="EMBL" id="EFM83886.1"/>
    </source>
</evidence>
<feature type="region of interest" description="Disordered" evidence="1">
    <location>
        <begin position="23"/>
        <end position="79"/>
    </location>
</feature>
<sequence>MKKGMLAFFVVLAVLSLTACREPKEKKVTASTEASSKVEETNEKTSETIDKTNEQASSSVESNESVKNEEPTADGNNSQLTVADLDTTAINAGDFTTLVGTWKNGKGESLIIHPDGSTNTGGMITKDSPTDESRPITSLSIRWGPTGAALLLYKIGVENPNGDQSDKTKPRLLITQDSGNYPAEEYYYRSSEEEIQDQNEEAKIIENQEQAEACIRSTLTDAENDDTNLGFFGMNGNDFFFRAQSKQMAANGGTGTVGFFRVSPQGAVRITDARGN</sequence>
<organism evidence="4 5">
    <name type="scientific">Enterococcus faecalis TX4248</name>
    <dbReference type="NCBI Taxonomy" id="749495"/>
    <lineage>
        <taxon>Bacteria</taxon>
        <taxon>Bacillati</taxon>
        <taxon>Bacillota</taxon>
        <taxon>Bacilli</taxon>
        <taxon>Lactobacillales</taxon>
        <taxon>Enterococcaceae</taxon>
        <taxon>Enterococcus</taxon>
    </lineage>
</organism>
<feature type="domain" description="DUF6287" evidence="3">
    <location>
        <begin position="84"/>
        <end position="116"/>
    </location>
</feature>
<comment type="caution">
    <text evidence="4">The sequence shown here is derived from an EMBL/GenBank/DDBJ whole genome shotgun (WGS) entry which is preliminary data.</text>
</comment>
<gene>
    <name evidence="4" type="ORF">HMPREF9498_00466</name>
</gene>
<proteinExistence type="predicted"/>
<dbReference type="InterPro" id="IPR046254">
    <property type="entry name" value="DUF6287"/>
</dbReference>
<feature type="region of interest" description="Disordered" evidence="1">
    <location>
        <begin position="110"/>
        <end position="135"/>
    </location>
</feature>
<protein>
    <recommendedName>
        <fullName evidence="3">DUF6287 domain-containing protein</fullName>
    </recommendedName>
</protein>
<feature type="chain" id="PRO_5039427464" description="DUF6287 domain-containing protein" evidence="2">
    <location>
        <begin position="22"/>
        <end position="276"/>
    </location>
</feature>
<dbReference type="HOGENOM" id="CLU_087879_1_0_9"/>
<reference evidence="4 5" key="1">
    <citation type="submission" date="2010-07" db="EMBL/GenBank/DDBJ databases">
        <authorList>
            <person name="Sid Ahmed O."/>
        </authorList>
    </citation>
    <scope>NUCLEOTIDE SEQUENCE [LARGE SCALE GENOMIC DNA]</scope>
    <source>
        <strain evidence="4 5">TX4248</strain>
    </source>
</reference>
<accession>A0A125W9N2</accession>
<feature type="compositionally biased region" description="Basic and acidic residues" evidence="1">
    <location>
        <begin position="36"/>
        <end position="53"/>
    </location>
</feature>
<dbReference type="AlphaFoldDB" id="A0A125W9N2"/>
<feature type="signal peptide" evidence="2">
    <location>
        <begin position="1"/>
        <end position="21"/>
    </location>
</feature>
<dbReference type="Proteomes" id="UP000004846">
    <property type="component" value="Unassembled WGS sequence"/>
</dbReference>